<sequence length="336" mass="38864">MISIASLYPIFHPLLLTRAQFELIQQKISTKEQAVIISNRIKLSHKGAVKILDEVLLKLLNDISKLDFYFLTDLAHDIKPESNELLFDSINAMVKGRFIDGKLHSFDETVLDLNILLNRSSLPDPLKNLLLENMIIGFDPESNQIRLPHELDHVLRDKLCGLSSYGYYLQSYSQITSETPWLTFSSSGSHQSNFMKNAQHAIFANISDREQSNIKKSFTEANSDAKCKFLNKNSKIHKFEIDQKRVIVISDMFEQRYRQQFIDLTVQNEENINKDCYFIFYTLLLSQLVLEINGKLQLVFDCADILIIDQKNVLECEITLPDLKIYTGQQIKIFNY</sequence>
<comment type="caution">
    <text evidence="1">The sequence shown here is derived from an EMBL/GenBank/DDBJ whole genome shotgun (WGS) entry which is preliminary data.</text>
</comment>
<keyword evidence="2" id="KW-1185">Reference proteome</keyword>
<name>A0A0R0M502_9MICR</name>
<organism evidence="1 2">
    <name type="scientific">Pseudoloma neurophilia</name>
    <dbReference type="NCBI Taxonomy" id="146866"/>
    <lineage>
        <taxon>Eukaryota</taxon>
        <taxon>Fungi</taxon>
        <taxon>Fungi incertae sedis</taxon>
        <taxon>Microsporidia</taxon>
        <taxon>Pseudoloma</taxon>
    </lineage>
</organism>
<protein>
    <submittedName>
        <fullName evidence="1">Uncharacterized protein</fullName>
    </submittedName>
</protein>
<dbReference type="Proteomes" id="UP000051530">
    <property type="component" value="Unassembled WGS sequence"/>
</dbReference>
<gene>
    <name evidence="1" type="ORF">M153_823000374</name>
</gene>
<dbReference type="VEuPathDB" id="MicrosporidiaDB:M153_823000374"/>
<proteinExistence type="predicted"/>
<evidence type="ECO:0000313" key="2">
    <source>
        <dbReference type="Proteomes" id="UP000051530"/>
    </source>
</evidence>
<evidence type="ECO:0000313" key="1">
    <source>
        <dbReference type="EMBL" id="KRH93499.1"/>
    </source>
</evidence>
<dbReference type="EMBL" id="LGUB01000314">
    <property type="protein sequence ID" value="KRH93499.1"/>
    <property type="molecule type" value="Genomic_DNA"/>
</dbReference>
<reference evidence="1 2" key="1">
    <citation type="submission" date="2015-07" db="EMBL/GenBank/DDBJ databases">
        <title>The genome of Pseudoloma neurophilia, a relevant intracellular parasite of the zebrafish.</title>
        <authorList>
            <person name="Ndikumana S."/>
            <person name="Pelin A."/>
            <person name="Sanders J."/>
            <person name="Corradi N."/>
        </authorList>
    </citation>
    <scope>NUCLEOTIDE SEQUENCE [LARGE SCALE GENOMIC DNA]</scope>
    <source>
        <strain evidence="1 2">MK1</strain>
    </source>
</reference>
<dbReference type="AlphaFoldDB" id="A0A0R0M502"/>
<accession>A0A0R0M502</accession>